<reference evidence="1" key="1">
    <citation type="journal article" date="2014" name="Environ. Microbiol.">
        <title>Extracellular membrane vesicles harbouring viral genomes.</title>
        <authorList>
            <person name="Gaudin M."/>
            <person name="Krupovic M."/>
            <person name="Marguet E."/>
            <person name="Gauliard E."/>
            <person name="Cvirkaite-Krupovic V."/>
            <person name="Le Cam E."/>
            <person name="Oberto J."/>
            <person name="Forterre P."/>
        </authorList>
    </citation>
    <scope>NUCLEOTIDE SEQUENCE</scope>
    <source>
        <strain evidence="1">30-1</strain>
        <plasmid evidence="1">pTN3</plasmid>
    </source>
</reference>
<dbReference type="RefSeq" id="WP_022547009.1">
    <property type="nucleotide sequence ID" value="NZ_CP007264.1"/>
</dbReference>
<proteinExistence type="predicted"/>
<keyword evidence="1" id="KW-0614">Plasmid</keyword>
<dbReference type="EMBL" id="KF527230">
    <property type="protein sequence ID" value="AGX15333.1"/>
    <property type="molecule type" value="Genomic_DNA"/>
</dbReference>
<dbReference type="HOGENOM" id="CLU_2646115_0_0_2"/>
<protein>
    <submittedName>
        <fullName evidence="1">Uncharacterized protein</fullName>
    </submittedName>
</protein>
<keyword evidence="3" id="KW-1185">Reference proteome</keyword>
<dbReference type="OrthoDB" id="374287at2157"/>
<accession>U3RHN1</accession>
<geneLocation type="plasmid" evidence="1">
    <name>pTN3</name>
</geneLocation>
<evidence type="ECO:0000313" key="3">
    <source>
        <dbReference type="Proteomes" id="UP000019434"/>
    </source>
</evidence>
<reference evidence="2 3" key="2">
    <citation type="submission" date="2014-02" db="EMBL/GenBank/DDBJ databases">
        <title>Genome Sequence of an Hyperthermophilic Archaeon, Thermococcus nautili 30-1, producing viral vesicles.</title>
        <authorList>
            <person name="Oberto J."/>
            <person name="Gaudin M."/>
            <person name="Cossu M."/>
            <person name="Gorlas A."/>
            <person name="Slesarev A."/>
            <person name="Marguet E."/>
            <person name="Forterre P."/>
        </authorList>
    </citation>
    <scope>NUCLEOTIDE SEQUENCE [LARGE SCALE GENOMIC DNA]</scope>
    <source>
        <strain evidence="2 3">30-1</strain>
    </source>
</reference>
<gene>
    <name evidence="2" type="ORF">BD01_2273</name>
    <name evidence="1" type="ORF">TNaP3-19</name>
</gene>
<dbReference type="Proteomes" id="UP000019434">
    <property type="component" value="Chromosome"/>
</dbReference>
<dbReference type="EMBL" id="CP007264">
    <property type="protein sequence ID" value="AHL23860.1"/>
    <property type="molecule type" value="Genomic_DNA"/>
</dbReference>
<dbReference type="STRING" id="195522.BD01_2273"/>
<dbReference type="AlphaFoldDB" id="U3RHN1"/>
<organism evidence="1">
    <name type="scientific">Thermococcus nautili</name>
    <dbReference type="NCBI Taxonomy" id="195522"/>
    <lineage>
        <taxon>Archaea</taxon>
        <taxon>Methanobacteriati</taxon>
        <taxon>Methanobacteriota</taxon>
        <taxon>Thermococci</taxon>
        <taxon>Thermococcales</taxon>
        <taxon>Thermococcaceae</taxon>
        <taxon>Thermococcus</taxon>
    </lineage>
</organism>
<evidence type="ECO:0000313" key="1">
    <source>
        <dbReference type="EMBL" id="AGX15333.1"/>
    </source>
</evidence>
<name>U3RHN1_9EURY</name>
<dbReference type="GeneID" id="24959082"/>
<dbReference type="KEGG" id="tnu:BD01_2273"/>
<evidence type="ECO:0000313" key="2">
    <source>
        <dbReference type="EMBL" id="AHL23860.1"/>
    </source>
</evidence>
<sequence>MLLKGVGGGVISPFKVRFIGNRFHSDVQSQKVLRAFHINADVQSQRVLRALRVNADIHSQKMIPHAFRVQTGISFSA</sequence>